<dbReference type="PATRIC" id="fig|87541.4.peg.804"/>
<gene>
    <name evidence="8" type="primary">purQ</name>
    <name evidence="9" type="ORF">HMPREF3187_00811</name>
</gene>
<dbReference type="NCBIfam" id="TIGR01737">
    <property type="entry name" value="FGAM_synth_I"/>
    <property type="match status" value="1"/>
</dbReference>
<proteinExistence type="inferred from homology"/>
<evidence type="ECO:0000313" key="10">
    <source>
        <dbReference type="Proteomes" id="UP000070422"/>
    </source>
</evidence>
<dbReference type="SUPFAM" id="SSF52317">
    <property type="entry name" value="Class I glutamine amidotransferase-like"/>
    <property type="match status" value="1"/>
</dbReference>
<comment type="catalytic activity">
    <reaction evidence="8">
        <text>L-glutamine + H2O = L-glutamate + NH4(+)</text>
        <dbReference type="Rhea" id="RHEA:15889"/>
        <dbReference type="ChEBI" id="CHEBI:15377"/>
        <dbReference type="ChEBI" id="CHEBI:28938"/>
        <dbReference type="ChEBI" id="CHEBI:29985"/>
        <dbReference type="ChEBI" id="CHEBI:58359"/>
        <dbReference type="EC" id="3.5.1.2"/>
    </reaction>
</comment>
<dbReference type="EMBL" id="LSCQ01000042">
    <property type="protein sequence ID" value="KXB36443.1"/>
    <property type="molecule type" value="Genomic_DNA"/>
</dbReference>
<comment type="caution">
    <text evidence="9">The sequence shown here is derived from an EMBL/GenBank/DDBJ whole genome shotgun (WGS) entry which is preliminary data.</text>
</comment>
<evidence type="ECO:0000313" key="9">
    <source>
        <dbReference type="EMBL" id="KXB36443.1"/>
    </source>
</evidence>
<evidence type="ECO:0000256" key="2">
    <source>
        <dbReference type="ARBA" id="ARBA00022598"/>
    </source>
</evidence>
<feature type="active site" evidence="8">
    <location>
        <position position="197"/>
    </location>
</feature>
<evidence type="ECO:0000256" key="1">
    <source>
        <dbReference type="ARBA" id="ARBA00022490"/>
    </source>
</evidence>
<evidence type="ECO:0000256" key="3">
    <source>
        <dbReference type="ARBA" id="ARBA00022741"/>
    </source>
</evidence>
<dbReference type="PANTHER" id="PTHR47552:SF1">
    <property type="entry name" value="PHOSPHORIBOSYLFORMYLGLYCINAMIDINE SYNTHASE SUBUNIT PURQ"/>
    <property type="match status" value="1"/>
</dbReference>
<dbReference type="NCBIfam" id="NF002957">
    <property type="entry name" value="PRK03619.1"/>
    <property type="match status" value="1"/>
</dbReference>
<evidence type="ECO:0000256" key="8">
    <source>
        <dbReference type="HAMAP-Rule" id="MF_00421"/>
    </source>
</evidence>
<keyword evidence="4 8" id="KW-0658">Purine biosynthesis</keyword>
<dbReference type="OrthoDB" id="9804441at2"/>
<dbReference type="GO" id="GO:0004359">
    <property type="term" value="F:glutaminase activity"/>
    <property type="evidence" value="ECO:0007669"/>
    <property type="project" value="UniProtKB-EC"/>
</dbReference>
<dbReference type="Proteomes" id="UP000070422">
    <property type="component" value="Unassembled WGS sequence"/>
</dbReference>
<dbReference type="HAMAP" id="MF_00421">
    <property type="entry name" value="PurQ"/>
    <property type="match status" value="1"/>
</dbReference>
<dbReference type="UniPathway" id="UPA00074">
    <property type="reaction ID" value="UER00128"/>
</dbReference>
<evidence type="ECO:0000256" key="4">
    <source>
        <dbReference type="ARBA" id="ARBA00022755"/>
    </source>
</evidence>
<keyword evidence="7 8" id="KW-0315">Glutamine amidotransferase</keyword>
<dbReference type="AlphaFoldDB" id="A0A133XZT8"/>
<dbReference type="RefSeq" id="WP_060936758.1">
    <property type="nucleotide sequence ID" value="NZ_JASOZP010000021.1"/>
</dbReference>
<dbReference type="Gene3D" id="3.40.50.880">
    <property type="match status" value="1"/>
</dbReference>
<sequence>MKFAVIQFPGSNCDGDMFYAIRDVLEEEVDFVPCSEESVDGYDAVMIPGGFSYGDYLRSGAISRFAPIMAGVIKFAENGGFVLGTCNGFQILCESGLLPGAFLPNEKLHFICKPQPLKVENAKTAFTHLYEEGEEVVFPIAHGEGNYYCDSETLKELKANHQIVLTYAGENPNGSVANIAGITNKQGNVIGLMPHPERAVEALIGGVDGLKMFQSLRESYKKAGK</sequence>
<keyword evidence="6 8" id="KW-0067">ATP-binding</keyword>
<evidence type="ECO:0000256" key="5">
    <source>
        <dbReference type="ARBA" id="ARBA00022801"/>
    </source>
</evidence>
<keyword evidence="5 8" id="KW-0378">Hydrolase</keyword>
<accession>A0A133XZT8</accession>
<comment type="catalytic activity">
    <reaction evidence="8">
        <text>N(2)-formyl-N(1)-(5-phospho-beta-D-ribosyl)glycinamide + L-glutamine + ATP + H2O = 2-formamido-N(1)-(5-O-phospho-beta-D-ribosyl)acetamidine + L-glutamate + ADP + phosphate + H(+)</text>
        <dbReference type="Rhea" id="RHEA:17129"/>
        <dbReference type="ChEBI" id="CHEBI:15377"/>
        <dbReference type="ChEBI" id="CHEBI:15378"/>
        <dbReference type="ChEBI" id="CHEBI:29985"/>
        <dbReference type="ChEBI" id="CHEBI:30616"/>
        <dbReference type="ChEBI" id="CHEBI:43474"/>
        <dbReference type="ChEBI" id="CHEBI:58359"/>
        <dbReference type="ChEBI" id="CHEBI:147286"/>
        <dbReference type="ChEBI" id="CHEBI:147287"/>
        <dbReference type="ChEBI" id="CHEBI:456216"/>
        <dbReference type="EC" id="6.3.5.3"/>
    </reaction>
</comment>
<dbReference type="CDD" id="cd01740">
    <property type="entry name" value="GATase1_FGAR_AT"/>
    <property type="match status" value="1"/>
</dbReference>
<dbReference type="GO" id="GO:0006189">
    <property type="term" value="P:'de novo' IMP biosynthetic process"/>
    <property type="evidence" value="ECO:0007669"/>
    <property type="project" value="UniProtKB-UniRule"/>
</dbReference>
<dbReference type="EC" id="3.5.1.2" evidence="8"/>
<keyword evidence="3 8" id="KW-0547">Nucleotide-binding</keyword>
<feature type="active site" evidence="8">
    <location>
        <position position="195"/>
    </location>
</feature>
<name>A0A133XZT8_9LACT</name>
<dbReference type="Pfam" id="PF13507">
    <property type="entry name" value="GATase_5"/>
    <property type="match status" value="1"/>
</dbReference>
<dbReference type="SMART" id="SM01211">
    <property type="entry name" value="GATase_5"/>
    <property type="match status" value="1"/>
</dbReference>
<dbReference type="STRING" id="87541.AWM71_00925"/>
<organism evidence="9 10">
    <name type="scientific">Aerococcus christensenii</name>
    <dbReference type="NCBI Taxonomy" id="87541"/>
    <lineage>
        <taxon>Bacteria</taxon>
        <taxon>Bacillati</taxon>
        <taxon>Bacillota</taxon>
        <taxon>Bacilli</taxon>
        <taxon>Lactobacillales</taxon>
        <taxon>Aerococcaceae</taxon>
        <taxon>Aerococcus</taxon>
    </lineage>
</organism>
<keyword evidence="1 8" id="KW-0963">Cytoplasm</keyword>
<comment type="subunit">
    <text evidence="8">Part of the FGAM synthase complex composed of 1 PurL, 1 PurQ and 2 PurS subunits.</text>
</comment>
<reference evidence="9 10" key="1">
    <citation type="submission" date="2016-01" db="EMBL/GenBank/DDBJ databases">
        <authorList>
            <person name="Oliw E.H."/>
        </authorList>
    </citation>
    <scope>NUCLEOTIDE SEQUENCE [LARGE SCALE GENOMIC DNA]</scope>
    <source>
        <strain evidence="9 10">KA00635</strain>
    </source>
</reference>
<dbReference type="PROSITE" id="PS51273">
    <property type="entry name" value="GATASE_TYPE_1"/>
    <property type="match status" value="1"/>
</dbReference>
<dbReference type="InterPro" id="IPR010075">
    <property type="entry name" value="PRibForGlyAmidine_synth_PurQ"/>
</dbReference>
<evidence type="ECO:0000256" key="6">
    <source>
        <dbReference type="ARBA" id="ARBA00022840"/>
    </source>
</evidence>
<comment type="pathway">
    <text evidence="8">Purine metabolism; IMP biosynthesis via de novo pathway; 5-amino-1-(5-phospho-D-ribosyl)imidazole from N(2)-formyl-N(1)-(5-phospho-D-ribosyl)glycinamide: step 1/2.</text>
</comment>
<comment type="function">
    <text evidence="8">Part of the phosphoribosylformylglycinamidine synthase complex involved in the purines biosynthetic pathway. Catalyzes the ATP-dependent conversion of formylglycinamide ribonucleotide (FGAR) and glutamine to yield formylglycinamidine ribonucleotide (FGAM) and glutamate. The FGAM synthase complex is composed of three subunits. PurQ produces an ammonia molecule by converting glutamine to glutamate. PurL transfers the ammonia molecule to FGAR to form FGAM in an ATP-dependent manner. PurS interacts with PurQ and PurL and is thought to assist in the transfer of the ammonia molecule from PurQ to PurL.</text>
</comment>
<protein>
    <recommendedName>
        <fullName evidence="8">Phosphoribosylformylglycinamidine synthase subunit PurQ</fullName>
        <shortName evidence="8">FGAM synthase</shortName>
        <ecNumber evidence="8">6.3.5.3</ecNumber>
    </recommendedName>
    <alternativeName>
        <fullName evidence="8">Formylglycinamide ribonucleotide amidotransferase subunit I</fullName>
        <shortName evidence="8">FGAR amidotransferase I</shortName>
        <shortName evidence="8">FGAR-AT I</shortName>
    </alternativeName>
    <alternativeName>
        <fullName evidence="8">Glutaminase PurQ</fullName>
        <ecNumber evidence="8">3.5.1.2</ecNumber>
    </alternativeName>
    <alternativeName>
        <fullName evidence="8">Phosphoribosylformylglycinamidine synthase subunit I</fullName>
    </alternativeName>
</protein>
<dbReference type="GO" id="GO:0005737">
    <property type="term" value="C:cytoplasm"/>
    <property type="evidence" value="ECO:0007669"/>
    <property type="project" value="UniProtKB-SubCell"/>
</dbReference>
<dbReference type="GO" id="GO:0004642">
    <property type="term" value="F:phosphoribosylformylglycinamidine synthase activity"/>
    <property type="evidence" value="ECO:0007669"/>
    <property type="project" value="UniProtKB-UniRule"/>
</dbReference>
<feature type="active site" description="Nucleophile" evidence="8">
    <location>
        <position position="86"/>
    </location>
</feature>
<evidence type="ECO:0000256" key="7">
    <source>
        <dbReference type="ARBA" id="ARBA00022962"/>
    </source>
</evidence>
<dbReference type="InterPro" id="IPR029062">
    <property type="entry name" value="Class_I_gatase-like"/>
</dbReference>
<dbReference type="FunFam" id="3.40.50.880:FF:000019">
    <property type="entry name" value="Phosphoribosylformylglycinamidine synthase subunit PurQ"/>
    <property type="match status" value="1"/>
</dbReference>
<dbReference type="GO" id="GO:0005524">
    <property type="term" value="F:ATP binding"/>
    <property type="evidence" value="ECO:0007669"/>
    <property type="project" value="UniProtKB-KW"/>
</dbReference>
<dbReference type="PANTHER" id="PTHR47552">
    <property type="entry name" value="PHOSPHORIBOSYLFORMYLGLYCINAMIDINE SYNTHASE SUBUNIT PURQ"/>
    <property type="match status" value="1"/>
</dbReference>
<comment type="subcellular location">
    <subcellularLocation>
        <location evidence="8">Cytoplasm</location>
    </subcellularLocation>
</comment>
<keyword evidence="2 8" id="KW-0436">Ligase</keyword>
<dbReference type="PIRSF" id="PIRSF001586">
    <property type="entry name" value="FGAM_synth_I"/>
    <property type="match status" value="1"/>
</dbReference>
<dbReference type="EC" id="6.3.5.3" evidence="8"/>